<feature type="signal peptide" evidence="2">
    <location>
        <begin position="1"/>
        <end position="20"/>
    </location>
</feature>
<evidence type="ECO:0000313" key="3">
    <source>
        <dbReference type="EMBL" id="ADX67880.1"/>
    </source>
</evidence>
<dbReference type="KEGG" id="wvi:Weevi_1171"/>
<evidence type="ECO:0000256" key="2">
    <source>
        <dbReference type="SAM" id="SignalP"/>
    </source>
</evidence>
<dbReference type="SUPFAM" id="SSF51126">
    <property type="entry name" value="Pectin lyase-like"/>
    <property type="match status" value="1"/>
</dbReference>
<sequence length="404" mass="42779">MKKSVLKLLTLALLTGAVSTTTISCSSDDDNTTVNPEPDNSSDFVVNRNDLKGEIKKGEVVLESGTYKLTGKLIVQNGASLRIKPGVIIEATAPSSSTAYEEVRYISVAQGGKIFVEGTASKPVVMTAVNKTAGSWGGLVLAGKAPINKGTTATTEVGGELPYGGTDVNDNSGSIEYLRIEYAGFAYNKEKEFNGLSFFGVGKGTKVKNVQVYESSDDGFEWFGGTVDASNLVVVNSNPENVGDDMFDWTEGWNGNGENWYGKKTNAGNRGIEADNNSSNPSATPTSAPNLKNVTLIGAGKESNEKEFQALKLRVGTQGIIDNLVLSNWEVGFDVQHDETLASVGTKLKATNVKFINVTKKSTGKNSNNEAVDVSNVYTENENATGAGNGVNTPAWAQGWTIGL</sequence>
<dbReference type="STRING" id="865938.Weevi_1171"/>
<dbReference type="InterPro" id="IPR011050">
    <property type="entry name" value="Pectin_lyase_fold/virulence"/>
</dbReference>
<proteinExistence type="predicted"/>
<dbReference type="Proteomes" id="UP000008641">
    <property type="component" value="Chromosome"/>
</dbReference>
<reference evidence="3 4" key="1">
    <citation type="journal article" date="2011" name="Stand. Genomic Sci.">
        <title>Complete genome sequence of Weeksella virosa type strain (9751).</title>
        <authorList>
            <person name="Lang E."/>
            <person name="Teshima H."/>
            <person name="Lucas S."/>
            <person name="Lapidus A."/>
            <person name="Hammon N."/>
            <person name="Deshpande S."/>
            <person name="Nolan M."/>
            <person name="Cheng J.F."/>
            <person name="Pitluck S."/>
            <person name="Liolios K."/>
            <person name="Pagani I."/>
            <person name="Mikhailova N."/>
            <person name="Ivanova N."/>
            <person name="Mavromatis K."/>
            <person name="Pati A."/>
            <person name="Tapia R."/>
            <person name="Han C."/>
            <person name="Goodwin L."/>
            <person name="Chen A."/>
            <person name="Palaniappan K."/>
            <person name="Land M."/>
            <person name="Hauser L."/>
            <person name="Chang Y.J."/>
            <person name="Jeffries C.D."/>
            <person name="Brambilla E.M."/>
            <person name="Kopitz M."/>
            <person name="Rohde M."/>
            <person name="Goker M."/>
            <person name="Tindall B.J."/>
            <person name="Detter J.C."/>
            <person name="Woyke T."/>
            <person name="Bristow J."/>
            <person name="Eisen J.A."/>
            <person name="Markowitz V."/>
            <person name="Hugenholtz P."/>
            <person name="Klenk H.P."/>
            <person name="Kyrpides N.C."/>
        </authorList>
    </citation>
    <scope>NUCLEOTIDE SEQUENCE [LARGE SCALE GENOMIC DNA]</scope>
    <source>
        <strain evidence="4">ATCC 43766 / DSM 16922 / JCM 21250 / NBRC 16016 / NCTC 11634 / CL345/78</strain>
    </source>
</reference>
<name>F0P2W8_WEEVC</name>
<dbReference type="EMBL" id="CP002455">
    <property type="protein sequence ID" value="ADX67880.1"/>
    <property type="molecule type" value="Genomic_DNA"/>
</dbReference>
<feature type="compositionally biased region" description="Low complexity" evidence="1">
    <location>
        <begin position="276"/>
        <end position="290"/>
    </location>
</feature>
<organism evidence="3 4">
    <name type="scientific">Weeksella virosa (strain ATCC 43766 / DSM 16922 / JCM 21250 / CCUG 30538 / CDC 9751 / IAM 14551 / NBRC 16016 / NCTC 11634 / CL345/78)</name>
    <dbReference type="NCBI Taxonomy" id="865938"/>
    <lineage>
        <taxon>Bacteria</taxon>
        <taxon>Pseudomonadati</taxon>
        <taxon>Bacteroidota</taxon>
        <taxon>Flavobacteriia</taxon>
        <taxon>Flavobacteriales</taxon>
        <taxon>Weeksellaceae</taxon>
        <taxon>Weeksella</taxon>
    </lineage>
</organism>
<gene>
    <name evidence="3" type="ordered locus">Weevi_1171</name>
</gene>
<dbReference type="PANTHER" id="PTHR41339:SF1">
    <property type="entry name" value="SECRETED PROTEIN"/>
    <property type="match status" value="1"/>
</dbReference>
<accession>F0P2W8</accession>
<evidence type="ECO:0000256" key="1">
    <source>
        <dbReference type="SAM" id="MobiDB-lite"/>
    </source>
</evidence>
<dbReference type="HOGENOM" id="CLU_034925_2_1_10"/>
<keyword evidence="4" id="KW-1185">Reference proteome</keyword>
<dbReference type="PROSITE" id="PS51257">
    <property type="entry name" value="PROKAR_LIPOPROTEIN"/>
    <property type="match status" value="1"/>
</dbReference>
<dbReference type="RefSeq" id="WP_013598270.1">
    <property type="nucleotide sequence ID" value="NC_015144.1"/>
</dbReference>
<dbReference type="AlphaFoldDB" id="F0P2W8"/>
<evidence type="ECO:0008006" key="5">
    <source>
        <dbReference type="Google" id="ProtNLM"/>
    </source>
</evidence>
<feature type="chain" id="PRO_5003254350" description="Lipoprotein" evidence="2">
    <location>
        <begin position="21"/>
        <end position="404"/>
    </location>
</feature>
<protein>
    <recommendedName>
        <fullName evidence="5">Lipoprotein</fullName>
    </recommendedName>
</protein>
<dbReference type="eggNOG" id="COG3291">
    <property type="taxonomic scope" value="Bacteria"/>
</dbReference>
<evidence type="ECO:0000313" key="4">
    <source>
        <dbReference type="Proteomes" id="UP000008641"/>
    </source>
</evidence>
<keyword evidence="2" id="KW-0732">Signal</keyword>
<dbReference type="PANTHER" id="PTHR41339">
    <property type="entry name" value="LIPL48"/>
    <property type="match status" value="1"/>
</dbReference>
<feature type="region of interest" description="Disordered" evidence="1">
    <location>
        <begin position="267"/>
        <end position="291"/>
    </location>
</feature>
<reference evidence="4" key="2">
    <citation type="journal article" date="2011" name="Stand. Genomic Sci.">
        <title>Complete genome sequence of Weeksella virosa type strain (9751T).</title>
        <authorList>
            <person name="Lang E."/>
            <person name="Teshima H."/>
            <person name="Lucas S."/>
            <person name="Lapidus A."/>
            <person name="Hammon N."/>
            <person name="Deshpande S."/>
            <person name="Nolan M."/>
            <person name="Cheng J."/>
            <person name="Pitluck S."/>
            <person name="Liolios K."/>
            <person name="Pagani I."/>
            <person name="Mikhailova N."/>
            <person name="Ivanova N."/>
            <person name="Mavromatis K."/>
            <person name="Pati A."/>
            <person name="Tapia R."/>
            <person name="Han C."/>
            <person name="Goodwin L."/>
            <person name="Chen A."/>
            <person name="Palaniappan K."/>
            <person name="Land M."/>
            <person name="Hauser L."/>
            <person name="Chang Y."/>
            <person name="Jeffries C."/>
            <person name="Brambilla E."/>
            <person name="Kopitz M."/>
            <person name="Rohde M."/>
            <person name="Goker M."/>
            <person name="Tindall B."/>
            <person name="Detter J."/>
            <person name="Woyke T."/>
            <person name="Bristow J."/>
            <person name="Eisen J."/>
            <person name="Markowitz V."/>
            <person name="Hugenholtz P."/>
            <person name="Klenk H."/>
            <person name="Kyrpides N."/>
        </authorList>
    </citation>
    <scope>NUCLEOTIDE SEQUENCE [LARGE SCALE GENOMIC DNA]</scope>
    <source>
        <strain evidence="4">ATCC 43766 / DSM 16922 / JCM 21250 / NBRC 16016 / NCTC 11634 / CL345/78</strain>
    </source>
</reference>
<dbReference type="OrthoDB" id="1521716at2"/>